<dbReference type="Proteomes" id="UP000707356">
    <property type="component" value="Unassembled WGS sequence"/>
</dbReference>
<name>A0A951PBF7_9CYAN</name>
<reference evidence="1" key="2">
    <citation type="journal article" date="2022" name="Microbiol. Resour. Announc.">
        <title>Metagenome Sequencing to Explore Phylogenomics of Terrestrial Cyanobacteria.</title>
        <authorList>
            <person name="Ward R.D."/>
            <person name="Stajich J.E."/>
            <person name="Johansen J.R."/>
            <person name="Huntemann M."/>
            <person name="Clum A."/>
            <person name="Foster B."/>
            <person name="Foster B."/>
            <person name="Roux S."/>
            <person name="Palaniappan K."/>
            <person name="Varghese N."/>
            <person name="Mukherjee S."/>
            <person name="Reddy T.B.K."/>
            <person name="Daum C."/>
            <person name="Copeland A."/>
            <person name="Chen I.A."/>
            <person name="Ivanova N.N."/>
            <person name="Kyrpides N.C."/>
            <person name="Shapiro N."/>
            <person name="Eloe-Fadrosh E.A."/>
            <person name="Pietrasiak N."/>
        </authorList>
    </citation>
    <scope>NUCLEOTIDE SEQUENCE</scope>
    <source>
        <strain evidence="1">GSE-TBD4-15B</strain>
    </source>
</reference>
<protein>
    <submittedName>
        <fullName evidence="1">Uncharacterized protein</fullName>
    </submittedName>
</protein>
<reference evidence="1" key="1">
    <citation type="submission" date="2021-05" db="EMBL/GenBank/DDBJ databases">
        <authorList>
            <person name="Pietrasiak N."/>
            <person name="Ward R."/>
            <person name="Stajich J.E."/>
            <person name="Kurbessoian T."/>
        </authorList>
    </citation>
    <scope>NUCLEOTIDE SEQUENCE</scope>
    <source>
        <strain evidence="1">GSE-TBD4-15B</strain>
    </source>
</reference>
<gene>
    <name evidence="1" type="ORF">KME07_13635</name>
</gene>
<sequence>MNPAIRPQPWCLICLQPSLQHQVLNRFQRRYEAEAHLKVMRQIMPSASYMVMFDHGSEEEEFSEF</sequence>
<evidence type="ECO:0000313" key="1">
    <source>
        <dbReference type="EMBL" id="MBW4466461.1"/>
    </source>
</evidence>
<comment type="caution">
    <text evidence="1">The sequence shown here is derived from an EMBL/GenBank/DDBJ whole genome shotgun (WGS) entry which is preliminary data.</text>
</comment>
<organism evidence="1 2">
    <name type="scientific">Pegethrix bostrychoides GSE-TBD4-15B</name>
    <dbReference type="NCBI Taxonomy" id="2839662"/>
    <lineage>
        <taxon>Bacteria</taxon>
        <taxon>Bacillati</taxon>
        <taxon>Cyanobacteriota</taxon>
        <taxon>Cyanophyceae</taxon>
        <taxon>Oculatellales</taxon>
        <taxon>Oculatellaceae</taxon>
        <taxon>Pegethrix</taxon>
    </lineage>
</organism>
<dbReference type="EMBL" id="JAHHHV010000068">
    <property type="protein sequence ID" value="MBW4466461.1"/>
    <property type="molecule type" value="Genomic_DNA"/>
</dbReference>
<evidence type="ECO:0000313" key="2">
    <source>
        <dbReference type="Proteomes" id="UP000707356"/>
    </source>
</evidence>
<dbReference type="AlphaFoldDB" id="A0A951PBF7"/>
<accession>A0A951PBF7</accession>
<proteinExistence type="predicted"/>